<feature type="region of interest" description="Disordered" evidence="1">
    <location>
        <begin position="468"/>
        <end position="527"/>
    </location>
</feature>
<reference evidence="4 6" key="2">
    <citation type="journal article" date="2013" name="Nature">
        <title>Insights into bilaterian evolution from three spiralian genomes.</title>
        <authorList>
            <person name="Simakov O."/>
            <person name="Marletaz F."/>
            <person name="Cho S.J."/>
            <person name="Edsinger-Gonzales E."/>
            <person name="Havlak P."/>
            <person name="Hellsten U."/>
            <person name="Kuo D.H."/>
            <person name="Larsson T."/>
            <person name="Lv J."/>
            <person name="Arendt D."/>
            <person name="Savage R."/>
            <person name="Osoegawa K."/>
            <person name="de Jong P."/>
            <person name="Grimwood J."/>
            <person name="Chapman J.A."/>
            <person name="Shapiro H."/>
            <person name="Aerts A."/>
            <person name="Otillar R.P."/>
            <person name="Terry A.Y."/>
            <person name="Boore J.L."/>
            <person name="Grigoriev I.V."/>
            <person name="Lindberg D.R."/>
            <person name="Seaver E.C."/>
            <person name="Weisblat D.A."/>
            <person name="Putnam N.H."/>
            <person name="Rokhsar D.S."/>
        </authorList>
    </citation>
    <scope>NUCLEOTIDE SEQUENCE</scope>
    <source>
        <strain evidence="4 6">I ESC-2004</strain>
    </source>
</reference>
<feature type="chain" id="PRO_5008789150" description="SUEL-type lectin domain-containing protein" evidence="3">
    <location>
        <begin position="19"/>
        <end position="527"/>
    </location>
</feature>
<feature type="signal peptide" evidence="3">
    <location>
        <begin position="1"/>
        <end position="18"/>
    </location>
</feature>
<dbReference type="EMBL" id="KB292298">
    <property type="protein sequence ID" value="ELU17831.1"/>
    <property type="molecule type" value="Genomic_DNA"/>
</dbReference>
<accession>R7VKZ6</accession>
<evidence type="ECO:0000256" key="1">
    <source>
        <dbReference type="SAM" id="MobiDB-lite"/>
    </source>
</evidence>
<proteinExistence type="predicted"/>
<dbReference type="InterPro" id="IPR043159">
    <property type="entry name" value="Lectin_gal-bd_sf"/>
</dbReference>
<feature type="compositionally biased region" description="Pro residues" evidence="1">
    <location>
        <begin position="515"/>
        <end position="527"/>
    </location>
</feature>
<evidence type="ECO:0000313" key="6">
    <source>
        <dbReference type="Proteomes" id="UP000014760"/>
    </source>
</evidence>
<evidence type="ECO:0000313" key="4">
    <source>
        <dbReference type="EMBL" id="ELU17831.1"/>
    </source>
</evidence>
<keyword evidence="2" id="KW-0472">Membrane</keyword>
<keyword evidence="6" id="KW-1185">Reference proteome</keyword>
<evidence type="ECO:0008006" key="7">
    <source>
        <dbReference type="Google" id="ProtNLM"/>
    </source>
</evidence>
<keyword evidence="3" id="KW-0732">Signal</keyword>
<dbReference type="EMBL" id="AMQN01003958">
    <property type="status" value="NOT_ANNOTATED_CDS"/>
    <property type="molecule type" value="Genomic_DNA"/>
</dbReference>
<protein>
    <recommendedName>
        <fullName evidence="7">SUEL-type lectin domain-containing protein</fullName>
    </recommendedName>
</protein>
<dbReference type="OrthoDB" id="6630641at2759"/>
<dbReference type="AlphaFoldDB" id="R7VKZ6"/>
<reference evidence="6" key="1">
    <citation type="submission" date="2012-12" db="EMBL/GenBank/DDBJ databases">
        <authorList>
            <person name="Hellsten U."/>
            <person name="Grimwood J."/>
            <person name="Chapman J.A."/>
            <person name="Shapiro H."/>
            <person name="Aerts A."/>
            <person name="Otillar R.P."/>
            <person name="Terry A.Y."/>
            <person name="Boore J.L."/>
            <person name="Simakov O."/>
            <person name="Marletaz F."/>
            <person name="Cho S.-J."/>
            <person name="Edsinger-Gonzales E."/>
            <person name="Havlak P."/>
            <person name="Kuo D.-H."/>
            <person name="Larsson T."/>
            <person name="Lv J."/>
            <person name="Arendt D."/>
            <person name="Savage R."/>
            <person name="Osoegawa K."/>
            <person name="de Jong P."/>
            <person name="Lindberg D.R."/>
            <person name="Seaver E.C."/>
            <person name="Weisblat D.A."/>
            <person name="Putnam N.H."/>
            <person name="Grigoriev I.V."/>
            <person name="Rokhsar D.S."/>
        </authorList>
    </citation>
    <scope>NUCLEOTIDE SEQUENCE</scope>
    <source>
        <strain evidence="6">I ESC-2004</strain>
    </source>
</reference>
<feature type="transmembrane region" description="Helical" evidence="2">
    <location>
        <begin position="357"/>
        <end position="381"/>
    </location>
</feature>
<dbReference type="Proteomes" id="UP000014760">
    <property type="component" value="Unassembled WGS sequence"/>
</dbReference>
<dbReference type="HOGENOM" id="CLU_029488_0_1_1"/>
<evidence type="ECO:0000256" key="2">
    <source>
        <dbReference type="SAM" id="Phobius"/>
    </source>
</evidence>
<organism evidence="4">
    <name type="scientific">Capitella teleta</name>
    <name type="common">Polychaete worm</name>
    <dbReference type="NCBI Taxonomy" id="283909"/>
    <lineage>
        <taxon>Eukaryota</taxon>
        <taxon>Metazoa</taxon>
        <taxon>Spiralia</taxon>
        <taxon>Lophotrochozoa</taxon>
        <taxon>Annelida</taxon>
        <taxon>Polychaeta</taxon>
        <taxon>Sedentaria</taxon>
        <taxon>Scolecida</taxon>
        <taxon>Capitellidae</taxon>
        <taxon>Capitella</taxon>
    </lineage>
</organism>
<keyword evidence="2" id="KW-0812">Transmembrane</keyword>
<keyword evidence="2" id="KW-1133">Transmembrane helix</keyword>
<reference evidence="5" key="3">
    <citation type="submission" date="2015-06" db="UniProtKB">
        <authorList>
            <consortium name="EnsemblMetazoa"/>
        </authorList>
    </citation>
    <scope>IDENTIFICATION</scope>
</reference>
<dbReference type="Gene3D" id="2.60.120.740">
    <property type="match status" value="1"/>
</dbReference>
<gene>
    <name evidence="4" type="ORF">CAPTEDRAFT_194971</name>
</gene>
<name>R7VKZ6_CAPTE</name>
<dbReference type="EnsemblMetazoa" id="CapteT194971">
    <property type="protein sequence ID" value="CapteP194971"/>
    <property type="gene ID" value="CapteG194971"/>
</dbReference>
<evidence type="ECO:0000313" key="5">
    <source>
        <dbReference type="EnsemblMetazoa" id="CapteP194971"/>
    </source>
</evidence>
<feature type="compositionally biased region" description="Polar residues" evidence="1">
    <location>
        <begin position="496"/>
        <end position="507"/>
    </location>
</feature>
<dbReference type="PANTHER" id="PTHR46780">
    <property type="entry name" value="PROTEIN EVA-1"/>
    <property type="match status" value="1"/>
</dbReference>
<dbReference type="CDD" id="cd22823">
    <property type="entry name" value="Gal_Rha_Lectin"/>
    <property type="match status" value="1"/>
</dbReference>
<evidence type="ECO:0000256" key="3">
    <source>
        <dbReference type="SAM" id="SignalP"/>
    </source>
</evidence>
<sequence>MDLCRFSFVICFLCGVHARIDVDSLEEHIRYHVMQIQRQKPRNTEHFIPIILLIHIIESSQTTEVCTGEDLKLQCPEGEIILMTQASFGRMSLGRCLENDFGFLGCKTNVLPKLDSICTGKNACFLRRPSKVDFDEMNVGDNQCIEGLEYYLSTKHSCVAGMSLGGGCLHSEAITMGSSPKFLFSGDIISPECLRHRTTSDVTIFLKASPGQQINVSLIDFRSSPTDLETGCIQYGSVLDQKTSQENRICGGFRRESWVMTSNSNQVKVNLRANQNGIFLLNVQAVGCPDLNTAPNVWMTRDGRALTVGCNNSKQTWHLVCEGNTWIGVIGNCTTESPKTAELGQNHYNSLPISPEVWLALIVSCCLIACVATITFGVVCWKRRLVKPGEPQLKTAPSQYISVPDQRRPNNEHAQYIYNSFQPLPTANNLVETEDSVYDFVFRSDTNTQPAAQSSTLPGRGTIHKYQRALQAPKAQKSPIPSLGEPTRPKLPDARSPSTNSAPNQRVNEVFRFPPQTPQPSEPPDDA</sequence>